<name>A0A3G9J9E9_9FIRM</name>
<sequence>MDDHVIKDLESYKNTLSDTMHQEHIHSYMVWDGPYPEDYLRIDVIYGEHVAPIYQLFEGHRSSHDCIVSTQNKEEAFVLAKERMTQLFHKSNECSGNGDHALIDEAIAILNAHGFDPRNGKRYQVVVQFLQRVKYTHEPLSPLKAMIEEYDAPDIVHIIERLMKSV</sequence>
<dbReference type="AlphaFoldDB" id="A0A3G9J9E9"/>
<evidence type="ECO:0000313" key="1">
    <source>
        <dbReference type="EMBL" id="BBH27817.1"/>
    </source>
</evidence>
<accession>A0A3G9J9E9</accession>
<dbReference type="EMBL" id="AP019309">
    <property type="protein sequence ID" value="BBH27817.1"/>
    <property type="molecule type" value="Genomic_DNA"/>
</dbReference>
<organism evidence="1 2">
    <name type="scientific">Intestinibaculum porci</name>
    <dbReference type="NCBI Taxonomy" id="2487118"/>
    <lineage>
        <taxon>Bacteria</taxon>
        <taxon>Bacillati</taxon>
        <taxon>Bacillota</taxon>
        <taxon>Erysipelotrichia</taxon>
        <taxon>Erysipelotrichales</taxon>
        <taxon>Erysipelotrichaceae</taxon>
        <taxon>Intestinibaculum</taxon>
    </lineage>
</organism>
<dbReference type="KEGG" id="ebm:SG0102_27510"/>
<dbReference type="InParanoid" id="A0A3G9J9E9"/>
<protein>
    <submittedName>
        <fullName evidence="1">Uncharacterized protein</fullName>
    </submittedName>
</protein>
<dbReference type="Proteomes" id="UP000268059">
    <property type="component" value="Chromosome"/>
</dbReference>
<keyword evidence="2" id="KW-1185">Reference proteome</keyword>
<evidence type="ECO:0000313" key="2">
    <source>
        <dbReference type="Proteomes" id="UP000268059"/>
    </source>
</evidence>
<dbReference type="RefSeq" id="WP_125120513.1">
    <property type="nucleotide sequence ID" value="NZ_AP019309.1"/>
</dbReference>
<proteinExistence type="predicted"/>
<reference evidence="1 2" key="1">
    <citation type="submission" date="2018-11" db="EMBL/GenBank/DDBJ databases">
        <title>Novel Erysipelotrichaceae bacterium isolated from small intestine of a swine.</title>
        <authorList>
            <person name="Kim J.S."/>
            <person name="Choe H."/>
            <person name="Lee Y.R."/>
            <person name="Kim K.M."/>
            <person name="Park D.S."/>
        </authorList>
    </citation>
    <scope>NUCLEOTIDE SEQUENCE [LARGE SCALE GENOMIC DNA]</scope>
    <source>
        <strain evidence="1 2">SG0102</strain>
    </source>
</reference>
<gene>
    <name evidence="1" type="ORF">SG0102_27510</name>
</gene>